<dbReference type="GO" id="GO:0000234">
    <property type="term" value="F:phosphoethanolamine N-methyltransferase activity"/>
    <property type="evidence" value="ECO:0007669"/>
    <property type="project" value="UniProtKB-EC"/>
</dbReference>
<evidence type="ECO:0000313" key="13">
    <source>
        <dbReference type="EMBL" id="CAF3964099.1"/>
    </source>
</evidence>
<dbReference type="Proteomes" id="UP000663823">
    <property type="component" value="Unassembled WGS sequence"/>
</dbReference>
<evidence type="ECO:0000256" key="7">
    <source>
        <dbReference type="ARBA" id="ARBA00047622"/>
    </source>
</evidence>
<dbReference type="Pfam" id="PF13847">
    <property type="entry name" value="Methyltransf_31"/>
    <property type="match status" value="1"/>
</dbReference>
<dbReference type="PANTHER" id="PTHR44307">
    <property type="entry name" value="PHOSPHOETHANOLAMINE METHYLTRANSFERASE"/>
    <property type="match status" value="1"/>
</dbReference>
<evidence type="ECO:0000256" key="5">
    <source>
        <dbReference type="ARBA" id="ARBA00035674"/>
    </source>
</evidence>
<protein>
    <recommendedName>
        <fullName evidence="5">phosphoethanolamine N-methyltransferase</fullName>
        <ecNumber evidence="5">2.1.1.103</ecNumber>
    </recommendedName>
</protein>
<comment type="catalytic activity">
    <reaction evidence="7">
        <text>phosphoethanolamine + S-adenosyl-L-methionine = N-methylethanolamine phosphate + S-adenosyl-L-homocysteine + H(+)</text>
        <dbReference type="Rhea" id="RHEA:20365"/>
        <dbReference type="ChEBI" id="CHEBI:15378"/>
        <dbReference type="ChEBI" id="CHEBI:57781"/>
        <dbReference type="ChEBI" id="CHEBI:57856"/>
        <dbReference type="ChEBI" id="CHEBI:58190"/>
        <dbReference type="ChEBI" id="CHEBI:59789"/>
        <dbReference type="EC" id="2.1.1.103"/>
    </reaction>
    <physiologicalReaction direction="left-to-right" evidence="7">
        <dbReference type="Rhea" id="RHEA:20366"/>
    </physiologicalReaction>
</comment>
<feature type="domain" description="Methyltransferase" evidence="10">
    <location>
        <begin position="77"/>
        <end position="170"/>
    </location>
</feature>
<evidence type="ECO:0000313" key="12">
    <source>
        <dbReference type="EMBL" id="CAF1198269.1"/>
    </source>
</evidence>
<evidence type="ECO:0000259" key="11">
    <source>
        <dbReference type="Pfam" id="PF13847"/>
    </source>
</evidence>
<dbReference type="Pfam" id="PF13649">
    <property type="entry name" value="Methyltransf_25"/>
    <property type="match status" value="1"/>
</dbReference>
<feature type="region of interest" description="Disordered" evidence="9">
    <location>
        <begin position="1"/>
        <end position="30"/>
    </location>
</feature>
<dbReference type="EMBL" id="CAJOAX010005908">
    <property type="protein sequence ID" value="CAF3964099.1"/>
    <property type="molecule type" value="Genomic_DNA"/>
</dbReference>
<name>A0A814W035_9BILA</name>
<dbReference type="AlphaFoldDB" id="A0A814W035"/>
<evidence type="ECO:0000256" key="9">
    <source>
        <dbReference type="SAM" id="MobiDB-lite"/>
    </source>
</evidence>
<dbReference type="Gene3D" id="3.40.50.150">
    <property type="entry name" value="Vaccinia Virus protein VP39"/>
    <property type="match status" value="2"/>
</dbReference>
<comment type="catalytic activity">
    <reaction evidence="8">
        <text>N-methylethanolamine phosphate + S-adenosyl-L-methionine = N,N-dimethylethanolamine phosphate + S-adenosyl-L-homocysteine + H(+)</text>
        <dbReference type="Rhea" id="RHEA:25321"/>
        <dbReference type="ChEBI" id="CHEBI:15378"/>
        <dbReference type="ChEBI" id="CHEBI:57781"/>
        <dbReference type="ChEBI" id="CHEBI:57856"/>
        <dbReference type="ChEBI" id="CHEBI:58641"/>
        <dbReference type="ChEBI" id="CHEBI:59789"/>
        <dbReference type="EC" id="2.1.1.103"/>
    </reaction>
    <physiologicalReaction direction="left-to-right" evidence="8">
        <dbReference type="Rhea" id="RHEA:25322"/>
    </physiologicalReaction>
</comment>
<evidence type="ECO:0000256" key="6">
    <source>
        <dbReference type="ARBA" id="ARBA00047619"/>
    </source>
</evidence>
<comment type="catalytic activity">
    <reaction evidence="6">
        <text>N,N-dimethylethanolamine phosphate + S-adenosyl-L-methionine = phosphocholine + S-adenosyl-L-homocysteine + H(+)</text>
        <dbReference type="Rhea" id="RHEA:25325"/>
        <dbReference type="ChEBI" id="CHEBI:15378"/>
        <dbReference type="ChEBI" id="CHEBI:57856"/>
        <dbReference type="ChEBI" id="CHEBI:58641"/>
        <dbReference type="ChEBI" id="CHEBI:59789"/>
        <dbReference type="ChEBI" id="CHEBI:295975"/>
        <dbReference type="EC" id="2.1.1.103"/>
    </reaction>
    <physiologicalReaction direction="left-to-right" evidence="6">
        <dbReference type="Rhea" id="RHEA:25326"/>
    </physiologicalReaction>
</comment>
<evidence type="ECO:0000256" key="1">
    <source>
        <dbReference type="ARBA" id="ARBA00004969"/>
    </source>
</evidence>
<evidence type="ECO:0000256" key="2">
    <source>
        <dbReference type="ARBA" id="ARBA00005189"/>
    </source>
</evidence>
<dbReference type="InterPro" id="IPR041698">
    <property type="entry name" value="Methyltransf_25"/>
</dbReference>
<dbReference type="EC" id="2.1.1.103" evidence="5"/>
<evidence type="ECO:0000256" key="8">
    <source>
        <dbReference type="ARBA" id="ARBA00047841"/>
    </source>
</evidence>
<evidence type="ECO:0000256" key="4">
    <source>
        <dbReference type="ARBA" id="ARBA00022679"/>
    </source>
</evidence>
<feature type="domain" description="Methyltransferase" evidence="11">
    <location>
        <begin position="305"/>
        <end position="422"/>
    </location>
</feature>
<dbReference type="Proteomes" id="UP000663882">
    <property type="component" value="Unassembled WGS sequence"/>
</dbReference>
<dbReference type="SUPFAM" id="SSF53335">
    <property type="entry name" value="S-adenosyl-L-methionine-dependent methyltransferases"/>
    <property type="match status" value="2"/>
</dbReference>
<dbReference type="CDD" id="cd02440">
    <property type="entry name" value="AdoMet_MTases"/>
    <property type="match status" value="2"/>
</dbReference>
<evidence type="ECO:0000256" key="3">
    <source>
        <dbReference type="ARBA" id="ARBA00022603"/>
    </source>
</evidence>
<evidence type="ECO:0000313" key="14">
    <source>
        <dbReference type="Proteomes" id="UP000663882"/>
    </source>
</evidence>
<organism evidence="12 14">
    <name type="scientific">Rotaria sordida</name>
    <dbReference type="NCBI Taxonomy" id="392033"/>
    <lineage>
        <taxon>Eukaryota</taxon>
        <taxon>Metazoa</taxon>
        <taxon>Spiralia</taxon>
        <taxon>Gnathifera</taxon>
        <taxon>Rotifera</taxon>
        <taxon>Eurotatoria</taxon>
        <taxon>Bdelloidea</taxon>
        <taxon>Philodinida</taxon>
        <taxon>Philodinidae</taxon>
        <taxon>Rotaria</taxon>
    </lineage>
</organism>
<keyword evidence="3" id="KW-0489">Methyltransferase</keyword>
<dbReference type="GO" id="GO:0032259">
    <property type="term" value="P:methylation"/>
    <property type="evidence" value="ECO:0007669"/>
    <property type="project" value="UniProtKB-KW"/>
</dbReference>
<dbReference type="InterPro" id="IPR025714">
    <property type="entry name" value="Methyltranfer_dom"/>
</dbReference>
<dbReference type="InterPro" id="IPR029063">
    <property type="entry name" value="SAM-dependent_MTases_sf"/>
</dbReference>
<comment type="pathway">
    <text evidence="2">Lipid metabolism.</text>
</comment>
<feature type="compositionally biased region" description="Polar residues" evidence="9">
    <location>
        <begin position="1"/>
        <end position="11"/>
    </location>
</feature>
<gene>
    <name evidence="13" type="ORF">OTI717_LOCUS27066</name>
    <name evidence="12" type="ORF">RFH988_LOCUS24453</name>
</gene>
<dbReference type="EMBL" id="CAJNOO010001785">
    <property type="protein sequence ID" value="CAF1198269.1"/>
    <property type="molecule type" value="Genomic_DNA"/>
</dbReference>
<sequence length="528" mass="60776">MPETSDCQLSTSEDEIGKQQRSNSSSSENRATMVTYWKRNSNPNLQSMMLDTNADKINQFEYPEILECLPDLDGKRVLELGAGIGRFTKRFAQLAKSVVAVDFMESFLEKNRAENSHYGTVKFLHQDATQLSFEPNSFDIVFSNWLFMYLSDEETGQLLQKSLSWLTPGGTMFFRESCFHSSGNIKSGENPTYYRSPRQYIDICHSRILNGTPEHPHDQIYELIFAKALESYYEIKHNNNQVCFLFLKTNLQNLHGYKTLQDFLDHSEYALKSIQKYESVRGEGYVTIGGAELTQVLIKRLNLTSSQRLLNFGSATGGSSFQISQDYGCEIVGVDISANMIGIAWDRALSYKGHRIRFEVGDGTKMRFSPSKFDAIYSRDVMFHVSDKTTLLNNFYSWLKHGGRLLITDFCCGNTPFSQDLIDYVRSGMYTMPSIQEYAELFKKCGFTEVHVEDHSDLYQQYCQNEIEIAEKNRMNPNSKLTRQELDESVRQWKLKYSLTNSGQRRWCIFEALKPSVSFDEDDNNNEQ</sequence>
<comment type="pathway">
    <text evidence="1">Phospholipid metabolism; phosphatidylcholine biosynthesis.</text>
</comment>
<comment type="caution">
    <text evidence="12">The sequence shown here is derived from an EMBL/GenBank/DDBJ whole genome shotgun (WGS) entry which is preliminary data.</text>
</comment>
<keyword evidence="4" id="KW-0808">Transferase</keyword>
<dbReference type="OrthoDB" id="8300214at2759"/>
<proteinExistence type="predicted"/>
<accession>A0A814W035</accession>
<dbReference type="PANTHER" id="PTHR44307:SF2">
    <property type="entry name" value="PHOSPHOETHANOLAMINE METHYLTRANSFERASE ISOFORM X1"/>
    <property type="match status" value="1"/>
</dbReference>
<reference evidence="12" key="1">
    <citation type="submission" date="2021-02" db="EMBL/GenBank/DDBJ databases">
        <authorList>
            <person name="Nowell W R."/>
        </authorList>
    </citation>
    <scope>NUCLEOTIDE SEQUENCE</scope>
</reference>
<evidence type="ECO:0000259" key="10">
    <source>
        <dbReference type="Pfam" id="PF13649"/>
    </source>
</evidence>